<dbReference type="PROSITE" id="PS50928">
    <property type="entry name" value="ABC_TM1"/>
    <property type="match status" value="1"/>
</dbReference>
<evidence type="ECO:0000256" key="2">
    <source>
        <dbReference type="ARBA" id="ARBA00022448"/>
    </source>
</evidence>
<evidence type="ECO:0000313" key="9">
    <source>
        <dbReference type="EMBL" id="MDQ0390468.1"/>
    </source>
</evidence>
<keyword evidence="3" id="KW-1003">Cell membrane</keyword>
<dbReference type="InterPro" id="IPR035906">
    <property type="entry name" value="MetI-like_sf"/>
</dbReference>
<feature type="transmembrane region" description="Helical" evidence="7">
    <location>
        <begin position="217"/>
        <end position="238"/>
    </location>
</feature>
<evidence type="ECO:0000256" key="4">
    <source>
        <dbReference type="ARBA" id="ARBA00022692"/>
    </source>
</evidence>
<dbReference type="EMBL" id="JAUSVK010000001">
    <property type="protein sequence ID" value="MDQ0390468.1"/>
    <property type="molecule type" value="Genomic_DNA"/>
</dbReference>
<dbReference type="InterPro" id="IPR000515">
    <property type="entry name" value="MetI-like"/>
</dbReference>
<evidence type="ECO:0000256" key="5">
    <source>
        <dbReference type="ARBA" id="ARBA00022989"/>
    </source>
</evidence>
<keyword evidence="4 7" id="KW-0812">Transmembrane</keyword>
<comment type="subcellular location">
    <subcellularLocation>
        <location evidence="1 7">Cell membrane</location>
        <topology evidence="1 7">Multi-pass membrane protein</topology>
    </subcellularLocation>
</comment>
<comment type="similarity">
    <text evidence="7">Belongs to the binding-protein-dependent transport system permease family.</text>
</comment>
<accession>A0ABU0F8R6</accession>
<keyword evidence="2 7" id="KW-0813">Transport</keyword>
<dbReference type="Proteomes" id="UP001237448">
    <property type="component" value="Unassembled WGS sequence"/>
</dbReference>
<comment type="caution">
    <text evidence="9">The sequence shown here is derived from an EMBL/GenBank/DDBJ whole genome shotgun (WGS) entry which is preliminary data.</text>
</comment>
<protein>
    <submittedName>
        <fullName evidence="9">Peptide/nickel transport system permease protein</fullName>
    </submittedName>
</protein>
<dbReference type="CDD" id="cd06261">
    <property type="entry name" value="TM_PBP2"/>
    <property type="match status" value="1"/>
</dbReference>
<feature type="transmembrane region" description="Helical" evidence="7">
    <location>
        <begin position="32"/>
        <end position="53"/>
    </location>
</feature>
<evidence type="ECO:0000256" key="6">
    <source>
        <dbReference type="ARBA" id="ARBA00023136"/>
    </source>
</evidence>
<evidence type="ECO:0000256" key="3">
    <source>
        <dbReference type="ARBA" id="ARBA00022475"/>
    </source>
</evidence>
<dbReference type="InterPro" id="IPR050366">
    <property type="entry name" value="BP-dependent_transpt_permease"/>
</dbReference>
<gene>
    <name evidence="9" type="ORF">J3R73_000260</name>
</gene>
<evidence type="ECO:0000256" key="7">
    <source>
        <dbReference type="RuleBase" id="RU363032"/>
    </source>
</evidence>
<dbReference type="RefSeq" id="WP_370879831.1">
    <property type="nucleotide sequence ID" value="NZ_JAUSVK010000001.1"/>
</dbReference>
<proteinExistence type="inferred from homology"/>
<keyword evidence="10" id="KW-1185">Reference proteome</keyword>
<dbReference type="Gene3D" id="1.10.3720.10">
    <property type="entry name" value="MetI-like"/>
    <property type="match status" value="1"/>
</dbReference>
<dbReference type="PANTHER" id="PTHR43386">
    <property type="entry name" value="OLIGOPEPTIDE TRANSPORT SYSTEM PERMEASE PROTEIN APPC"/>
    <property type="match status" value="1"/>
</dbReference>
<sequence>MIHKHASPLAAHRLRPRFRTAGRHMRGAPATAWFGLVVMAVYALLAVFAPLIAPHGEAEVVSSQPFAPWSWAYPFGTDQLGRDVLTRLIYGARNSVGIAVVTTSLAFGAGGGLGILSAITGGWADQVLSALVDTLMSIPQLIFALILLALFGSSIPNIVLIIALLTATQIFRLARATARGVAVMDFVESARLRGEKRGWIVMQEILPNILPMLVAEFGLRFCFVFLTISALSFLGLGIQPPSADWGTMVREGATFISYGDITPLIPAGAIAVLTVAVNFVVDWLLDKTSGLRDGH</sequence>
<dbReference type="PANTHER" id="PTHR43386:SF25">
    <property type="entry name" value="PEPTIDE ABC TRANSPORTER PERMEASE PROTEIN"/>
    <property type="match status" value="1"/>
</dbReference>
<keyword evidence="5 7" id="KW-1133">Transmembrane helix</keyword>
<feature type="domain" description="ABC transmembrane type-1" evidence="8">
    <location>
        <begin position="92"/>
        <end position="285"/>
    </location>
</feature>
<dbReference type="Pfam" id="PF00528">
    <property type="entry name" value="BPD_transp_1"/>
    <property type="match status" value="1"/>
</dbReference>
<name>A0ABU0F8R6_9HYPH</name>
<feature type="transmembrane region" description="Helical" evidence="7">
    <location>
        <begin position="96"/>
        <end position="121"/>
    </location>
</feature>
<feature type="transmembrane region" description="Helical" evidence="7">
    <location>
        <begin position="264"/>
        <end position="285"/>
    </location>
</feature>
<organism evidence="9 10">
    <name type="scientific">Labrys monachus</name>
    <dbReference type="NCBI Taxonomy" id="217067"/>
    <lineage>
        <taxon>Bacteria</taxon>
        <taxon>Pseudomonadati</taxon>
        <taxon>Pseudomonadota</taxon>
        <taxon>Alphaproteobacteria</taxon>
        <taxon>Hyphomicrobiales</taxon>
        <taxon>Xanthobacteraceae</taxon>
        <taxon>Labrys</taxon>
    </lineage>
</organism>
<feature type="transmembrane region" description="Helical" evidence="7">
    <location>
        <begin position="141"/>
        <end position="165"/>
    </location>
</feature>
<keyword evidence="6 7" id="KW-0472">Membrane</keyword>
<dbReference type="SUPFAM" id="SSF161098">
    <property type="entry name" value="MetI-like"/>
    <property type="match status" value="1"/>
</dbReference>
<evidence type="ECO:0000256" key="1">
    <source>
        <dbReference type="ARBA" id="ARBA00004651"/>
    </source>
</evidence>
<evidence type="ECO:0000313" key="10">
    <source>
        <dbReference type="Proteomes" id="UP001237448"/>
    </source>
</evidence>
<reference evidence="9 10" key="1">
    <citation type="submission" date="2023-07" db="EMBL/GenBank/DDBJ databases">
        <title>Genomic Encyclopedia of Type Strains, Phase IV (KMG-IV): sequencing the most valuable type-strain genomes for metagenomic binning, comparative biology and taxonomic classification.</title>
        <authorList>
            <person name="Goeker M."/>
        </authorList>
    </citation>
    <scope>NUCLEOTIDE SEQUENCE [LARGE SCALE GENOMIC DNA]</scope>
    <source>
        <strain evidence="9 10">DSM 5896</strain>
    </source>
</reference>
<evidence type="ECO:0000259" key="8">
    <source>
        <dbReference type="PROSITE" id="PS50928"/>
    </source>
</evidence>